<dbReference type="AlphaFoldDB" id="A0A370HE21"/>
<dbReference type="EMBL" id="QQBB01000011">
    <property type="protein sequence ID" value="RDI54867.1"/>
    <property type="molecule type" value="Genomic_DNA"/>
</dbReference>
<dbReference type="Pfam" id="PF14696">
    <property type="entry name" value="Glyoxalase_5"/>
    <property type="match status" value="1"/>
</dbReference>
<evidence type="ECO:0000313" key="6">
    <source>
        <dbReference type="EMBL" id="RDI54867.1"/>
    </source>
</evidence>
<keyword evidence="6" id="KW-0223">Dioxygenase</keyword>
<keyword evidence="4" id="KW-0408">Iron</keyword>
<reference evidence="6 7" key="1">
    <citation type="submission" date="2018-07" db="EMBL/GenBank/DDBJ databases">
        <title>Genomic Encyclopedia of Type Strains, Phase IV (KMG-IV): sequencing the most valuable type-strain genomes for metagenomic binning, comparative biology and taxonomic classification.</title>
        <authorList>
            <person name="Goeker M."/>
        </authorList>
    </citation>
    <scope>NUCLEOTIDE SEQUENCE [LARGE SCALE GENOMIC DNA]</scope>
    <source>
        <strain evidence="6 7">DSM 14364</strain>
    </source>
</reference>
<evidence type="ECO:0000256" key="4">
    <source>
        <dbReference type="ARBA" id="ARBA00023004"/>
    </source>
</evidence>
<sequence>MAFRVVDAQYAYDRALKLGAKPVQTQTGPNELEIPAIEGIGGLQIYLVDRYGQKGSIYDVDFEWLGEPDPRPHGVGLHYIDHLTHNVYRGRLNEWAAFYEKLFNLRQIPSRSSYLFGPCAEQATNKLLLPVYRDAGLVGRRMSITAGPAAAGLRRCQPHLRGFCLRQWEQRRYGTEIPPRAGLFGVEAGFVGRRSRWRC</sequence>
<comment type="caution">
    <text evidence="6">The sequence shown here is derived from an EMBL/GenBank/DDBJ whole genome shotgun (WGS) entry which is preliminary data.</text>
</comment>
<gene>
    <name evidence="6" type="ORF">DES45_11143</name>
</gene>
<evidence type="ECO:0000256" key="1">
    <source>
        <dbReference type="ARBA" id="ARBA00001962"/>
    </source>
</evidence>
<keyword evidence="3" id="KW-0677">Repeat</keyword>
<organism evidence="6 7">
    <name type="scientific">Microvirga subterranea</name>
    <dbReference type="NCBI Taxonomy" id="186651"/>
    <lineage>
        <taxon>Bacteria</taxon>
        <taxon>Pseudomonadati</taxon>
        <taxon>Pseudomonadota</taxon>
        <taxon>Alphaproteobacteria</taxon>
        <taxon>Hyphomicrobiales</taxon>
        <taxon>Methylobacteriaceae</taxon>
        <taxon>Microvirga</taxon>
    </lineage>
</organism>
<comment type="similarity">
    <text evidence="2">Belongs to the 4HPPD family.</text>
</comment>
<dbReference type="InterPro" id="IPR029068">
    <property type="entry name" value="Glyas_Bleomycin-R_OHBP_Dase"/>
</dbReference>
<dbReference type="Proteomes" id="UP000254925">
    <property type="component" value="Unassembled WGS sequence"/>
</dbReference>
<feature type="domain" description="VOC" evidence="5">
    <location>
        <begin position="1"/>
        <end position="50"/>
    </location>
</feature>
<dbReference type="InterPro" id="IPR037523">
    <property type="entry name" value="VOC_core"/>
</dbReference>
<dbReference type="OrthoDB" id="9780241at2"/>
<evidence type="ECO:0000256" key="3">
    <source>
        <dbReference type="ARBA" id="ARBA00022737"/>
    </source>
</evidence>
<dbReference type="PANTHER" id="PTHR11959">
    <property type="entry name" value="4-HYDROXYPHENYLPYRUVATE DIOXYGENASE"/>
    <property type="match status" value="1"/>
</dbReference>
<evidence type="ECO:0000313" key="7">
    <source>
        <dbReference type="Proteomes" id="UP000254925"/>
    </source>
</evidence>
<protein>
    <submittedName>
        <fullName evidence="6">Hydroxyphenylpyruvate dioxygenase-like protein</fullName>
    </submittedName>
</protein>
<dbReference type="GO" id="GO:0003868">
    <property type="term" value="F:4-hydroxyphenylpyruvate dioxygenase activity"/>
    <property type="evidence" value="ECO:0007669"/>
    <property type="project" value="InterPro"/>
</dbReference>
<keyword evidence="6" id="KW-0670">Pyruvate</keyword>
<keyword evidence="7" id="KW-1185">Reference proteome</keyword>
<proteinExistence type="inferred from homology"/>
<dbReference type="PROSITE" id="PS51819">
    <property type="entry name" value="VOC"/>
    <property type="match status" value="1"/>
</dbReference>
<dbReference type="RefSeq" id="WP_114772357.1">
    <property type="nucleotide sequence ID" value="NZ_QQBB01000011.1"/>
</dbReference>
<dbReference type="Gene3D" id="3.10.180.10">
    <property type="entry name" value="2,3-Dihydroxybiphenyl 1,2-Dioxygenase, domain 1"/>
    <property type="match status" value="2"/>
</dbReference>
<evidence type="ECO:0000256" key="2">
    <source>
        <dbReference type="ARBA" id="ARBA00005877"/>
    </source>
</evidence>
<name>A0A370HE21_9HYPH</name>
<dbReference type="GO" id="GO:0006572">
    <property type="term" value="P:L-tyrosine catabolic process"/>
    <property type="evidence" value="ECO:0007669"/>
    <property type="project" value="TreeGrafter"/>
</dbReference>
<dbReference type="PANTHER" id="PTHR11959:SF1">
    <property type="entry name" value="4-HYDROXYPHENYLPYRUVATE DIOXYGENASE"/>
    <property type="match status" value="1"/>
</dbReference>
<evidence type="ECO:0000259" key="5">
    <source>
        <dbReference type="PROSITE" id="PS51819"/>
    </source>
</evidence>
<comment type="cofactor">
    <cofactor evidence="1">
        <name>Fe cation</name>
        <dbReference type="ChEBI" id="CHEBI:24875"/>
    </cofactor>
</comment>
<dbReference type="InterPro" id="IPR005956">
    <property type="entry name" value="4OHPhenylPyrv_dOase"/>
</dbReference>
<accession>A0A370HE21</accession>
<dbReference type="SUPFAM" id="SSF54593">
    <property type="entry name" value="Glyoxalase/Bleomycin resistance protein/Dihydroxybiphenyl dioxygenase"/>
    <property type="match status" value="1"/>
</dbReference>
<keyword evidence="6" id="KW-0560">Oxidoreductase</keyword>